<evidence type="ECO:0000256" key="5">
    <source>
        <dbReference type="ARBA" id="ARBA00022630"/>
    </source>
</evidence>
<reference evidence="12 13" key="1">
    <citation type="submission" date="2016-10" db="EMBL/GenBank/DDBJ databases">
        <authorList>
            <person name="de Groot N.N."/>
        </authorList>
    </citation>
    <scope>NUCLEOTIDE SEQUENCE [LARGE SCALE GENOMIC DNA]</scope>
    <source>
        <strain evidence="12 13">DSM 45317</strain>
    </source>
</reference>
<keyword evidence="12" id="KW-0830">Ubiquinone</keyword>
<dbReference type="PANTHER" id="PTHR11780:SF10">
    <property type="entry name" value="NADH DEHYDROGENASE [UBIQUINONE] FLAVOPROTEIN 1, MITOCHONDRIAL"/>
    <property type="match status" value="1"/>
</dbReference>
<evidence type="ECO:0000313" key="13">
    <source>
        <dbReference type="Proteomes" id="UP000199152"/>
    </source>
</evidence>
<accession>A0A1I4E0H0</accession>
<dbReference type="InterPro" id="IPR011538">
    <property type="entry name" value="Nuo51_FMN-bd"/>
</dbReference>
<dbReference type="STRING" id="504800.SAMN04488085_105101"/>
<dbReference type="SUPFAM" id="SSF142019">
    <property type="entry name" value="Nqo1 FMN-binding domain-like"/>
    <property type="match status" value="1"/>
</dbReference>
<dbReference type="GO" id="GO:0003954">
    <property type="term" value="F:NADH dehydrogenase activity"/>
    <property type="evidence" value="ECO:0007669"/>
    <property type="project" value="TreeGrafter"/>
</dbReference>
<keyword evidence="6" id="KW-0288">FMN</keyword>
<protein>
    <submittedName>
        <fullName evidence="12">NADH:ubiquinone oxidoreductase, NADH-binding subunit (Chain F)</fullName>
    </submittedName>
</protein>
<dbReference type="Gene3D" id="1.20.1440.230">
    <property type="entry name" value="NADH-ubiquinone oxidoreductase 51kDa subunit, iron-sulphur binding domain"/>
    <property type="match status" value="1"/>
</dbReference>
<evidence type="ECO:0000256" key="2">
    <source>
        <dbReference type="ARBA" id="ARBA00001966"/>
    </source>
</evidence>
<dbReference type="InterPro" id="IPR050837">
    <property type="entry name" value="ComplexI_51kDa_subunit"/>
</dbReference>
<feature type="signal peptide" evidence="10">
    <location>
        <begin position="1"/>
        <end position="19"/>
    </location>
</feature>
<dbReference type="Gene3D" id="3.10.20.600">
    <property type="match status" value="1"/>
</dbReference>
<dbReference type="InterPro" id="IPR019575">
    <property type="entry name" value="Nuop51_4Fe4S-bd"/>
</dbReference>
<evidence type="ECO:0000256" key="1">
    <source>
        <dbReference type="ARBA" id="ARBA00001917"/>
    </source>
</evidence>
<evidence type="ECO:0000259" key="11">
    <source>
        <dbReference type="SMART" id="SM00928"/>
    </source>
</evidence>
<dbReference type="GO" id="GO:0045333">
    <property type="term" value="P:cellular respiration"/>
    <property type="evidence" value="ECO:0007669"/>
    <property type="project" value="TreeGrafter"/>
</dbReference>
<dbReference type="Gene3D" id="3.40.50.11540">
    <property type="entry name" value="NADH-ubiquinone oxidoreductase 51kDa subunit"/>
    <property type="match status" value="1"/>
</dbReference>
<dbReference type="RefSeq" id="WP_091323809.1">
    <property type="nucleotide sequence ID" value="NZ_FOSW01000005.1"/>
</dbReference>
<dbReference type="InParanoid" id="A0A1I4E0H0"/>
<evidence type="ECO:0000256" key="4">
    <source>
        <dbReference type="ARBA" id="ARBA00022485"/>
    </source>
</evidence>
<feature type="domain" description="NADH-ubiquinone oxidoreductase 51kDa subunit iron-sulphur binding" evidence="11">
    <location>
        <begin position="289"/>
        <end position="334"/>
    </location>
</feature>
<dbReference type="GO" id="GO:0051539">
    <property type="term" value="F:4 iron, 4 sulfur cluster binding"/>
    <property type="evidence" value="ECO:0007669"/>
    <property type="project" value="UniProtKB-KW"/>
</dbReference>
<evidence type="ECO:0000256" key="6">
    <source>
        <dbReference type="ARBA" id="ARBA00022643"/>
    </source>
</evidence>
<feature type="chain" id="PRO_5011630235" evidence="10">
    <location>
        <begin position="20"/>
        <end position="396"/>
    </location>
</feature>
<dbReference type="Proteomes" id="UP000199152">
    <property type="component" value="Unassembled WGS sequence"/>
</dbReference>
<dbReference type="SUPFAM" id="SSF140490">
    <property type="entry name" value="Nqo1C-terminal domain-like"/>
    <property type="match status" value="1"/>
</dbReference>
<evidence type="ECO:0000256" key="10">
    <source>
        <dbReference type="SAM" id="SignalP"/>
    </source>
</evidence>
<keyword evidence="13" id="KW-1185">Reference proteome</keyword>
<dbReference type="InterPro" id="IPR037207">
    <property type="entry name" value="Nuop51_4Fe4S-bd_sf"/>
</dbReference>
<comment type="similarity">
    <text evidence="3">Belongs to the complex I 51 kDa subunit family.</text>
</comment>
<dbReference type="Pfam" id="PF01512">
    <property type="entry name" value="Complex1_51K"/>
    <property type="match status" value="1"/>
</dbReference>
<evidence type="ECO:0000256" key="9">
    <source>
        <dbReference type="ARBA" id="ARBA00023014"/>
    </source>
</evidence>
<dbReference type="Pfam" id="PF10589">
    <property type="entry name" value="NADH_4Fe-4S"/>
    <property type="match status" value="1"/>
</dbReference>
<keyword evidence="4" id="KW-0004">4Fe-4S</keyword>
<organism evidence="12 13">
    <name type="scientific">Geodermatophilus ruber</name>
    <dbReference type="NCBI Taxonomy" id="504800"/>
    <lineage>
        <taxon>Bacteria</taxon>
        <taxon>Bacillati</taxon>
        <taxon>Actinomycetota</taxon>
        <taxon>Actinomycetes</taxon>
        <taxon>Geodermatophilales</taxon>
        <taxon>Geodermatophilaceae</taxon>
        <taxon>Geodermatophilus</taxon>
    </lineage>
</organism>
<keyword evidence="7" id="KW-0479">Metal-binding</keyword>
<keyword evidence="5" id="KW-0285">Flavoprotein</keyword>
<keyword evidence="8" id="KW-0408">Iron</keyword>
<evidence type="ECO:0000256" key="3">
    <source>
        <dbReference type="ARBA" id="ARBA00007523"/>
    </source>
</evidence>
<dbReference type="SMART" id="SM00928">
    <property type="entry name" value="NADH_4Fe-4S"/>
    <property type="match status" value="1"/>
</dbReference>
<dbReference type="InterPro" id="IPR037225">
    <property type="entry name" value="Nuo51_FMN-bd_sf"/>
</dbReference>
<gene>
    <name evidence="12" type="ORF">SAMN04488085_105101</name>
</gene>
<evidence type="ECO:0000256" key="7">
    <source>
        <dbReference type="ARBA" id="ARBA00022723"/>
    </source>
</evidence>
<dbReference type="PANTHER" id="PTHR11780">
    <property type="entry name" value="NADH-UBIQUINONE OXIDOREDUCTASE FLAVOPROTEIN 1 NDUFV1"/>
    <property type="match status" value="1"/>
</dbReference>
<dbReference type="EMBL" id="FOSW01000005">
    <property type="protein sequence ID" value="SFK98047.1"/>
    <property type="molecule type" value="Genomic_DNA"/>
</dbReference>
<comment type="cofactor">
    <cofactor evidence="2">
        <name>[4Fe-4S] cluster</name>
        <dbReference type="ChEBI" id="CHEBI:49883"/>
    </cofactor>
</comment>
<sequence length="396" mass="40382">MTAASATVALLSAPGPTLADHLATHGPLPPGDAIAVAEEAGLTGRGGGGFPTAVKLRSVAGGRRAPVVVANGSEGEPASAKDAVLLSRAPHLVLDGIALVAGTLGAASAVLAADAARLPELAPHVAERRDRLPVRLHPVAAGYLAGEESALVAALNGRAPVPTSKFPPVRERGVDGRPTLVINVETLARLALLARGDSSAGDRALLTRRLERAGRLWVDVVDAPLSTPLAEWLPLDADVQAVLIGGYAGTWVPARTAARLSLDHSGLAAAGARLGAGVLAALPADRCGLRETARVVHFLAGESAGQCGPCLNGLPRIAAAMDLLARPAPPPPDLLPAVRRWCGLLPGRGACSHPDGTVRLVAGALGVFGPELDRHRAGTCTARVHRAFLPVPRRPR</sequence>
<dbReference type="AlphaFoldDB" id="A0A1I4E0H0"/>
<evidence type="ECO:0000256" key="8">
    <source>
        <dbReference type="ARBA" id="ARBA00023004"/>
    </source>
</evidence>
<comment type="cofactor">
    <cofactor evidence="1">
        <name>FMN</name>
        <dbReference type="ChEBI" id="CHEBI:58210"/>
    </cofactor>
</comment>
<name>A0A1I4E0H0_9ACTN</name>
<keyword evidence="9" id="KW-0411">Iron-sulfur</keyword>
<dbReference type="OrthoDB" id="3396880at2"/>
<keyword evidence="10" id="KW-0732">Signal</keyword>
<proteinExistence type="inferred from homology"/>
<dbReference type="GO" id="GO:0046872">
    <property type="term" value="F:metal ion binding"/>
    <property type="evidence" value="ECO:0007669"/>
    <property type="project" value="UniProtKB-KW"/>
</dbReference>
<evidence type="ECO:0000313" key="12">
    <source>
        <dbReference type="EMBL" id="SFK98047.1"/>
    </source>
</evidence>